<dbReference type="InterPro" id="IPR001881">
    <property type="entry name" value="EGF-like_Ca-bd_dom"/>
</dbReference>
<feature type="domain" description="Cadherin" evidence="18">
    <location>
        <begin position="1275"/>
        <end position="1380"/>
    </location>
</feature>
<keyword evidence="5" id="KW-0677">Repeat</keyword>
<feature type="domain" description="Cadherin" evidence="18">
    <location>
        <begin position="2206"/>
        <end position="2313"/>
    </location>
</feature>
<dbReference type="FunFam" id="2.60.40.60:FF:000051">
    <property type="entry name" value="FAT atypical cadherin 1"/>
    <property type="match status" value="1"/>
</dbReference>
<dbReference type="InterPro" id="IPR020894">
    <property type="entry name" value="Cadherin_CS"/>
</dbReference>
<dbReference type="Pfam" id="PF02210">
    <property type="entry name" value="Laminin_G_2"/>
    <property type="match status" value="1"/>
</dbReference>
<dbReference type="FunFam" id="2.60.40.60:FF:000101">
    <property type="entry name" value="FAT atypical cadherin 4"/>
    <property type="match status" value="1"/>
</dbReference>
<keyword evidence="4" id="KW-0732">Signal</keyword>
<feature type="domain" description="Cadherin" evidence="18">
    <location>
        <begin position="2314"/>
        <end position="2422"/>
    </location>
</feature>
<keyword evidence="8 15" id="KW-1133">Transmembrane helix</keyword>
<feature type="domain" description="Cadherin" evidence="18">
    <location>
        <begin position="743"/>
        <end position="849"/>
    </location>
</feature>
<dbReference type="PROSITE" id="PS50268">
    <property type="entry name" value="CADHERIN_2"/>
    <property type="match status" value="34"/>
</dbReference>
<dbReference type="Gene3D" id="2.60.40.60">
    <property type="entry name" value="Cadherins"/>
    <property type="match status" value="34"/>
</dbReference>
<dbReference type="SMART" id="SM00179">
    <property type="entry name" value="EGF_CA"/>
    <property type="match status" value="4"/>
</dbReference>
<dbReference type="InterPro" id="IPR001791">
    <property type="entry name" value="Laminin_G"/>
</dbReference>
<dbReference type="EMBL" id="NEDP02001613">
    <property type="protein sequence ID" value="OWF52930.1"/>
    <property type="molecule type" value="Genomic_DNA"/>
</dbReference>
<dbReference type="Pfam" id="PF00028">
    <property type="entry name" value="Cadherin"/>
    <property type="match status" value="29"/>
</dbReference>
<feature type="disulfide bond" evidence="13">
    <location>
        <begin position="4186"/>
        <end position="4195"/>
    </location>
</feature>
<gene>
    <name evidence="19" type="ORF">KP79_PYT12923</name>
</gene>
<feature type="domain" description="Cadherin" evidence="18">
    <location>
        <begin position="1904"/>
        <end position="2008"/>
    </location>
</feature>
<feature type="compositionally biased region" description="Polar residues" evidence="14">
    <location>
        <begin position="4686"/>
        <end position="4696"/>
    </location>
</feature>
<feature type="domain" description="Cadherin" evidence="18">
    <location>
        <begin position="3252"/>
        <end position="3356"/>
    </location>
</feature>
<dbReference type="FunFam" id="2.60.40.60:FF:000037">
    <property type="entry name" value="FAT atypical cadherin 1"/>
    <property type="match status" value="2"/>
</dbReference>
<feature type="domain" description="Cadherin" evidence="18">
    <location>
        <begin position="379"/>
        <end position="485"/>
    </location>
</feature>
<dbReference type="Gene3D" id="2.60.120.200">
    <property type="match status" value="1"/>
</dbReference>
<dbReference type="SMART" id="SM00112">
    <property type="entry name" value="CA"/>
    <property type="match status" value="34"/>
</dbReference>
<keyword evidence="9 15" id="KW-0472">Membrane</keyword>
<feature type="disulfide bond" evidence="13">
    <location>
        <begin position="4148"/>
        <end position="4157"/>
    </location>
</feature>
<dbReference type="InterPro" id="IPR015919">
    <property type="entry name" value="Cadherin-like_sf"/>
</dbReference>
<feature type="region of interest" description="Disordered" evidence="14">
    <location>
        <begin position="4279"/>
        <end position="4298"/>
    </location>
</feature>
<feature type="domain" description="Cadherin" evidence="18">
    <location>
        <begin position="1790"/>
        <end position="1903"/>
    </location>
</feature>
<feature type="domain" description="Cadherin" evidence="18">
    <location>
        <begin position="3148"/>
        <end position="3251"/>
    </location>
</feature>
<dbReference type="STRING" id="6573.A0A210QVZ2"/>
<feature type="domain" description="Cadherin" evidence="18">
    <location>
        <begin position="3462"/>
        <end position="3566"/>
    </location>
</feature>
<proteinExistence type="predicted"/>
<evidence type="ECO:0000256" key="9">
    <source>
        <dbReference type="ARBA" id="ARBA00023136"/>
    </source>
</evidence>
<keyword evidence="20" id="KW-1185">Reference proteome</keyword>
<dbReference type="FunFam" id="2.60.40.60:FF:000266">
    <property type="entry name" value="Cadherin 23"/>
    <property type="match status" value="1"/>
</dbReference>
<feature type="disulfide bond" evidence="13">
    <location>
        <begin position="4070"/>
        <end position="4079"/>
    </location>
</feature>
<feature type="domain" description="EGF-like" evidence="17">
    <location>
        <begin position="4122"/>
        <end position="4158"/>
    </location>
</feature>
<feature type="domain" description="Cadherin" evidence="18">
    <location>
        <begin position="3357"/>
        <end position="3461"/>
    </location>
</feature>
<evidence type="ECO:0000256" key="6">
    <source>
        <dbReference type="ARBA" id="ARBA00022837"/>
    </source>
</evidence>
<keyword evidence="11" id="KW-0325">Glycoprotein</keyword>
<feature type="domain" description="Cadherin" evidence="18">
    <location>
        <begin position="2638"/>
        <end position="2731"/>
    </location>
</feature>
<evidence type="ECO:0000256" key="2">
    <source>
        <dbReference type="ARBA" id="ARBA00022536"/>
    </source>
</evidence>
<evidence type="ECO:0000256" key="8">
    <source>
        <dbReference type="ARBA" id="ARBA00022989"/>
    </source>
</evidence>
<feature type="region of interest" description="Disordered" evidence="14">
    <location>
        <begin position="4245"/>
        <end position="4265"/>
    </location>
</feature>
<dbReference type="FunFam" id="2.60.40.60:FF:000039">
    <property type="entry name" value="FAT atypical cadherin 3"/>
    <property type="match status" value="1"/>
</dbReference>
<reference evidence="19 20" key="1">
    <citation type="journal article" date="2017" name="Nat. Ecol. Evol.">
        <title>Scallop genome provides insights into evolution of bilaterian karyotype and development.</title>
        <authorList>
            <person name="Wang S."/>
            <person name="Zhang J."/>
            <person name="Jiao W."/>
            <person name="Li J."/>
            <person name="Xun X."/>
            <person name="Sun Y."/>
            <person name="Guo X."/>
            <person name="Huan P."/>
            <person name="Dong B."/>
            <person name="Zhang L."/>
            <person name="Hu X."/>
            <person name="Sun X."/>
            <person name="Wang J."/>
            <person name="Zhao C."/>
            <person name="Wang Y."/>
            <person name="Wang D."/>
            <person name="Huang X."/>
            <person name="Wang R."/>
            <person name="Lv J."/>
            <person name="Li Y."/>
            <person name="Zhang Z."/>
            <person name="Liu B."/>
            <person name="Lu W."/>
            <person name="Hui Y."/>
            <person name="Liang J."/>
            <person name="Zhou Z."/>
            <person name="Hou R."/>
            <person name="Li X."/>
            <person name="Liu Y."/>
            <person name="Li H."/>
            <person name="Ning X."/>
            <person name="Lin Y."/>
            <person name="Zhao L."/>
            <person name="Xing Q."/>
            <person name="Dou J."/>
            <person name="Li Y."/>
            <person name="Mao J."/>
            <person name="Guo H."/>
            <person name="Dou H."/>
            <person name="Li T."/>
            <person name="Mu C."/>
            <person name="Jiang W."/>
            <person name="Fu Q."/>
            <person name="Fu X."/>
            <person name="Miao Y."/>
            <person name="Liu J."/>
            <person name="Yu Q."/>
            <person name="Li R."/>
            <person name="Liao H."/>
            <person name="Li X."/>
            <person name="Kong Y."/>
            <person name="Jiang Z."/>
            <person name="Chourrout D."/>
            <person name="Li R."/>
            <person name="Bao Z."/>
        </authorList>
    </citation>
    <scope>NUCLEOTIDE SEQUENCE [LARGE SCALE GENOMIC DNA]</scope>
    <source>
        <strain evidence="19 20">PY_sf001</strain>
    </source>
</reference>
<keyword evidence="3 15" id="KW-0812">Transmembrane</keyword>
<dbReference type="PANTHER" id="PTHR24026:SF125">
    <property type="entry name" value="FAT-LIKE CADHERIN-RELATED TUMOR SUPPRESSOR HOMOLOG"/>
    <property type="match status" value="1"/>
</dbReference>
<feature type="domain" description="Cadherin" evidence="18">
    <location>
        <begin position="600"/>
        <end position="691"/>
    </location>
</feature>
<feature type="domain" description="Cadherin" evidence="18">
    <location>
        <begin position="959"/>
        <end position="1062"/>
    </location>
</feature>
<feature type="domain" description="EGF-like" evidence="17">
    <location>
        <begin position="4082"/>
        <end position="4121"/>
    </location>
</feature>
<dbReference type="SMART" id="SM00181">
    <property type="entry name" value="EGF"/>
    <property type="match status" value="5"/>
</dbReference>
<keyword evidence="7" id="KW-0130">Cell adhesion</keyword>
<dbReference type="FunFam" id="2.60.40.60:FF:000026">
    <property type="entry name" value="FAT atypical cadherin 1"/>
    <property type="match status" value="2"/>
</dbReference>
<feature type="domain" description="Cadherin" evidence="18">
    <location>
        <begin position="1169"/>
        <end position="1274"/>
    </location>
</feature>
<dbReference type="FunFam" id="2.60.40.60:FF:000024">
    <property type="entry name" value="FAT atypical cadherin 3"/>
    <property type="match status" value="2"/>
</dbReference>
<evidence type="ECO:0000259" key="17">
    <source>
        <dbReference type="PROSITE" id="PS50026"/>
    </source>
</evidence>
<feature type="compositionally biased region" description="Basic and acidic residues" evidence="14">
    <location>
        <begin position="4252"/>
        <end position="4265"/>
    </location>
</feature>
<dbReference type="GO" id="GO:0005886">
    <property type="term" value="C:plasma membrane"/>
    <property type="evidence" value="ECO:0007669"/>
    <property type="project" value="InterPro"/>
</dbReference>
<feature type="region of interest" description="Disordered" evidence="14">
    <location>
        <begin position="4516"/>
        <end position="4536"/>
    </location>
</feature>
<dbReference type="FunFam" id="2.60.40.60:FF:000059">
    <property type="entry name" value="FAT atypical cadherin 3"/>
    <property type="match status" value="1"/>
</dbReference>
<evidence type="ECO:0000256" key="7">
    <source>
        <dbReference type="ARBA" id="ARBA00022889"/>
    </source>
</evidence>
<feature type="domain" description="Cadherin" evidence="18">
    <location>
        <begin position="2942"/>
        <end position="3042"/>
    </location>
</feature>
<dbReference type="FunFam" id="2.60.40.60:FF:000100">
    <property type="entry name" value="protocadherin Fat 2"/>
    <property type="match status" value="1"/>
</dbReference>
<feature type="domain" description="EGF-like" evidence="17">
    <location>
        <begin position="4160"/>
        <end position="4196"/>
    </location>
</feature>
<feature type="domain" description="Cadherin" evidence="18">
    <location>
        <begin position="2437"/>
        <end position="2523"/>
    </location>
</feature>
<dbReference type="PANTHER" id="PTHR24026">
    <property type="entry name" value="FAT ATYPICAL CADHERIN-RELATED"/>
    <property type="match status" value="1"/>
</dbReference>
<dbReference type="CDD" id="cd00054">
    <property type="entry name" value="EGF_CA"/>
    <property type="match status" value="4"/>
</dbReference>
<evidence type="ECO:0000256" key="5">
    <source>
        <dbReference type="ARBA" id="ARBA00022737"/>
    </source>
</evidence>
<dbReference type="SUPFAM" id="SSF57196">
    <property type="entry name" value="EGF/Laminin"/>
    <property type="match status" value="4"/>
</dbReference>
<evidence type="ECO:0000256" key="1">
    <source>
        <dbReference type="ARBA" id="ARBA00004479"/>
    </source>
</evidence>
<dbReference type="FunFam" id="2.60.40.60:FF:000021">
    <property type="entry name" value="FAT atypical cadherin 1"/>
    <property type="match status" value="2"/>
</dbReference>
<feature type="disulfide bond" evidence="13">
    <location>
        <begin position="4111"/>
        <end position="4120"/>
    </location>
</feature>
<feature type="compositionally biased region" description="Polar residues" evidence="14">
    <location>
        <begin position="4467"/>
        <end position="4484"/>
    </location>
</feature>
<dbReference type="GO" id="GO:0030154">
    <property type="term" value="P:cell differentiation"/>
    <property type="evidence" value="ECO:0007669"/>
    <property type="project" value="UniProtKB-ARBA"/>
</dbReference>
<dbReference type="CDD" id="cd11304">
    <property type="entry name" value="Cadherin_repeat"/>
    <property type="match status" value="34"/>
</dbReference>
<dbReference type="PRINTS" id="PR00205">
    <property type="entry name" value="CADHERIN"/>
</dbReference>
<dbReference type="PROSITE" id="PS50026">
    <property type="entry name" value="EGF_3"/>
    <property type="match status" value="4"/>
</dbReference>
<sequence length="4696" mass="519949">MGAVRQSKWCRRLMLHTIFVVATAVLAIGNGAAGIAVDDAFQFTHATYNATIYEKAPGKTYVTSSKKMGIYSMMTTDVRYKIFDGDRRSLFKAEENKVGDFHFLRVRTHSSSHGVLNREFEDRYHLKIKAIGQTNSGSSLTATTDLIITVLDRNDLSPLFEPEIYNKSVSEDTPLHSSIVQVFALDSDIGINKEIYYSFRKRTRTFAIHPTTGVITLTQPLNVFEENEYHLDVIAEDRGPKHPDLRPKYCTVHIEVLEANFYAPQIIVQHLPAVVENGSQGTVYAIITVTDQDQGEKGVISDVSIIDSENVDQSLFRIEETSNPSEYNFVVLKSLDKEIAPDGYDLEIEATDSGIPSKSMRTRIHVDILDINDNKPLFEKDQYEASVEELFPMGTSVIYMKAMDKDFGRNSEISYAIESGNDHKLFTIHKDTGLITTGARLDTESVPIVTLVVSAVDHGNRGSTRKGNTVVNITIIDCNDNAPVFNISDTHILMEENLPIGSQVATITAMDADHGGNGRVSFSIANINSVPFEIDHFTGTIKTTERMDYETMRRNHKVKVRASDWGTPFRRESEVTLNIELTNVNDNVPRFEKMHCSGYLSREAPIGTELAVITAIDFDNDILTYRIESGNDDGCFDISPATGTLLLNCSMEDDSETSRRVTVVAIDGNFISSESDMQITLVNNRQNSQLSNSDANVRCQSTNVSQELAKQVQIMRENNQPLVDESTSELNVSPNLHDPTFSSTQVTILDISEEVEVGTSVLLVQADDVDPGFNGRLNFVILDGDPHNQFDIGPNTGQLTVISKLDREFIPKYDLEVMAIDQADAGSQRSATILISVNLLDENDNPPIFEDGNNGVNGNSEVKIFENILVNATISQLIAHDRDLGVNGKVIYSLGTNINKFSIDADSGIVRVAHPLDREEMAVYYLPVVASDEGEKPLSTTATLTITLDDVNDEVPKFIPDHYDIKIREDLPVGTVVTIVKAEDPDEGENGKVTYRLTYGTENKFEIDDLTGVIRILDTLDFESQQIFNISAVAEDGGGLVSACFINIEIIDVNENLEPPVFASYCETGFVQENRPVGVYVLQVSASDADSETDPRNFLTYSIRDGSGLGRFTIDNNGTIRTGQVLDRETAPHYWLTVYAQEHAPVPQHARLEVFIKVIEVNDNIPQFRNPVTYMAIMENSPAGLMVGNVTAHDNDNNPTEKLTYSITKGNTGQYFSINRSTGVIVTTDQNLDREVQDTHTLEVAVSDNGTPSLSSVTRVVINILDENDNKPKFLQRNYKVNIMAKSPGSKPMPVLRVFGDDKDSGRNAEITYKIRGREQTEFTINATTGMIYAVEALEPKMYELKIRATDNGDVKRRSRVRAQIVVRPRPTSSPNAPSFDQSVYMFEPVSENCKLGQMLGLVTARDPDQDRIWFSIIGGDDNSDFLISPVDGSVHLARHLDRETKEIYNLTVAATDGVHEAQAHVVLRVLDSNDNSPMFTQPQFHANVSENAAIGTKVLQITAVDRDKNSRLFYTILAAANSLTDDKFEINSETGVIRVNQELDREVQSVHHLTVMVRDQGKQSHRNYTYVTIQVLDHNDYAPEFLEDIIEGRVFETAAIGTSVVEVMAIDKDKGQNAELSFSITSGNIGRMFEIDETLGIITVAQELDRDEMSSYKLTVMAMDHGSPPLSSTVTVTILVTISNNAAPKFVSAEFMAEVRENCPLGSHVIPVEAVCQSSMLFDIVSGNEDDVFSINPNSGIIYTKDKVDYETCDQYNLTVSATNIVGATSTVRVVILVLDLNDNAPVFDETMCEGKISESAPVGSVILSMGLEPLVVHATDLDSYKNSHVTYKITDPKGSKYFSVDSATGAIKSMTALDHEEFDKIEFYVYVWDKGYPQLQAIEPAKVVIHIVDMNDNPPYFTQLSYHADILLPTTENVEIIKLNATDIDSINKDTLEFSIVEGNADDKFKINSQTGQIFIKNKADLQESYELGVEVTDGKFKSASTLTISVSSPVEEVFVFSKPVYSVNITENTPGPQTLTVIQVLDPMNQHLVFTLLNHQDLFSIVQTSGVLQTKDQSFDREENTRYTLVVSVRGESGQIAHVLVEVNILDENDNDPQFVNQPYDTVVAIGLQTGELVRQVTAIDRDSGSNGLVKFTVVTGYQDKFSIGTNDGRISLASPLDQADQNRDFVLTIRASDEGTPPRAVDVNVTISVISNAHPRFEQQFYTTTVREDVQLHTPVISVRAVSPNGHKLIYTIISGDMYKDFDVDFNIGTDALGPCVVDVVSPLDYEVTKGYELVIQAADVKTSATATATVRVIVTDVNDNVPVFTNYKYTALLSEAVGVGMSVVKVHADDDDLGSSGLVFYSIEPLTEGSTDPDFFTIDSQSGLVSLIQPLDHEVQTDFTFVVRATDGGLPASSSKVYVHVIVEDFNDNAPQFDQPSYDCSITVQTTGQIVTRVTASDPDISSQGNLMYAIVGGNDDQTFRMDAQTGLVTLTGRNGGHYYHAYTVNVSVSDGVFTSFTRVGITIQDGNNHTPVFQEYPYHASVDENLGPGILVTVVSANDGDHGNNGLLTYTITSDHMMKFFSIDVDTGEIFTEHMFDREVEDTYLVPVSAIDNGGRMGFTMVEISITDKNDNIPAFTTQNYRAVEAFDAAINTTIIQVTARDRDLGDNGRIIYQLYDDNVTPYVFVDPNTGDVKVKADLTPKMNSLMQFFISAVDFGEIPLENNVPVEIYVMGPNEVAPRFPQSKYIFVTPENTDKFNFIRTITAESQQPVHYKVVPGSNPETNHPQLFTVDDSGNIHLNGDLDAEEVSQYTLTLLAYTEASPSLVNTTEVYFQITGINDNAPQFESNPYTASLVENSKPGIRIIQVRAFDLDKPQTLTYRFSAGMEEAAQMFNIDKNTGWITLLSSVDREMKSDYNLSVMVEDTEGSVTRTSVTSVLIDIKDYNDNPPVFPSRHYNAAVNELAEPGTVVLALHVSDADSAQNTHISYFIIDGDPHGRFQVYHTGEVCVSRPLDREQINIYNLQIAATDGGLSSMTTVTVDILDDNDNSPVCGQPYHEVVLSEDVLPSDIIIRVHATDADNPSTINAKVRYILSREQDREKFTVDEATGILTIRDSLDREDVSKYAVVVSAVDGGQRSCDTQVFIQLSDVNDNRPEFVDAPTDFLLSESAEVNTLLIRVTAQDADLGINRQVRYRLTDDGNGTFAVDTETGILMLKKPVDRETVPSYRLVLQASDQGTPSLSSETVLRVLLRDENDNPPEFVRNSYSETLAENVKVGTMVTQVEATSKDIGQNAVMMYSIVGGNKQGKFSLHPDTGTIYVLGELDYEATHHYILTIIARDRGIVPLSSSAYVTINVIDVNDNTPVFTQASYSVRVNESEKVASIVVKVSASDADSPPNSVLTYSISDGDRLDNFKINPKDGTIRIKTPLDRESLSRIVLMVKTTDGGQPSKTAEASVQVDIIDANDCAPRFSEDNYTAVVQEDIHIGYDIIGFQVTDDDLHPNGEPFTYDIINGNEGGEFRVDSQGVLTTASKFNHNIKNLYQLVLRVFDNGFPSLYTDVPVTITITEKGSNPPKVANLEVTINSYLDEFPGGLIGRLEATDMDRFDILTYQVVSQNRHLFDIDKDDGRLVAYEGLDAGDYLVNISVTDGHYISYGRVYVDVVAITEKMLNNAVTIQLQNLTPRDFIQHYQNDFRKAVRRRLGIKKRDVQIINVQPSQALDGQARRKRDTSSDLDVLFAAKRGPNNYFSSKLLRKKIMQMTNDIEQALGVTVIDVFNDICHGDLCPDGKCVGELVFDKKSQTPIVMDVGTFVTARHSYTYKCVCTEQSRGPTCENPRVGSQCLPGQPCITESSEPEICTDFSCYSGNKPMTFMGQSYAKWTLQDAFSIEQRLSLSLRIKTRRSMASIMFAKGNVDYSILEIFDGMVQYQFDCGSGRGLVQIPVHINDGKWHTINLERRGRMAEVSLDGEFSNMDIAPGVNDYINLNTKDIYFGAEVVAQGYHHTVQRGFEGCMEDVKLWSVRLPFEGSNAVVSSQEFKQVQFHCKDSSTGIEGTNICSTFPCMNGGTCQNSGINSYICVCPDRFYGAKCEIDSDPCANSPCRNNAKCQNVKDMPNEFECSCPGELKGKLCEYGQHCIPNPCQHGGTCVEGPNRAICICQTGFEGPLCTIRVNPCRNNPCLHGGMCHSIEATYICNCTSSRNGEHCQNIVIPTITSNTTGITQETLFGIVGVAIALILLAFLFVMIQCYRRRNNRRRGHNNRHNSEERDMMLRGTKDDKKCKVSSFDLPSLHMQNIPPSPRPPPVPNRPVSYTPSNHADSLNTLNNFDTVRNYGSAADDLENCNTNIPYRDHYFQTFAPPPPRSTASMAPSLPPPPPSNPASDTDSIQKLPWENEFPNMLENHEEKKHPEKFSGIPRYVHPMGPDATSFSSLPVSESEDEPARRKKNKDYHWDASDWAPRPSLPNISEVPMKEVPDSPRSSPHSNDSNTHVSSFIQPPPCMTESGGMYTDPELLESEYVGDSEYAENEYDTDDHGYPSPPDYHQILGLPPFPEIDEQNGGQEDPYHLPQHNLHMHPDQYLPNHSFSQSREQVGEMMQDPPTYPEVEISDASDNADNESVVQYGFPSSSVGRRPRVAQESEYNPDFGQSAASMIDNMSVSVGGYTSTNASCSDISGLCEIEDSEVNLSEEDSADELTPLNNEQLHTVV</sequence>
<feature type="region of interest" description="Disordered" evidence="14">
    <location>
        <begin position="4402"/>
        <end position="4497"/>
    </location>
</feature>
<feature type="domain" description="Cadherin" evidence="18">
    <location>
        <begin position="2836"/>
        <end position="2941"/>
    </location>
</feature>
<accession>A0A210QVZ2</accession>
<dbReference type="PROSITE" id="PS00232">
    <property type="entry name" value="CADHERIN_1"/>
    <property type="match status" value="14"/>
</dbReference>
<feature type="domain" description="Cadherin" evidence="18">
    <location>
        <begin position="2524"/>
        <end position="2626"/>
    </location>
</feature>
<evidence type="ECO:0000259" key="16">
    <source>
        <dbReference type="PROSITE" id="PS50025"/>
    </source>
</evidence>
<dbReference type="PROSITE" id="PS50025">
    <property type="entry name" value="LAM_G_DOMAIN"/>
    <property type="match status" value="1"/>
</dbReference>
<evidence type="ECO:0000256" key="10">
    <source>
        <dbReference type="ARBA" id="ARBA00023157"/>
    </source>
</evidence>
<comment type="caution">
    <text evidence="19">The sequence shown here is derived from an EMBL/GenBank/DDBJ whole genome shotgun (WGS) entry which is preliminary data.</text>
</comment>
<feature type="domain" description="Cadherin" evidence="18">
    <location>
        <begin position="3043"/>
        <end position="3147"/>
    </location>
</feature>
<dbReference type="FunFam" id="2.60.40.60:FF:000032">
    <property type="entry name" value="FAT atypical cadherin 1"/>
    <property type="match status" value="1"/>
</dbReference>
<dbReference type="GO" id="GO:0009653">
    <property type="term" value="P:anatomical structure morphogenesis"/>
    <property type="evidence" value="ECO:0007669"/>
    <property type="project" value="UniProtKB-ARBA"/>
</dbReference>
<feature type="transmembrane region" description="Helical" evidence="15">
    <location>
        <begin position="4215"/>
        <end position="4238"/>
    </location>
</feature>
<dbReference type="GO" id="GO:0005509">
    <property type="term" value="F:calcium ion binding"/>
    <property type="evidence" value="ECO:0007669"/>
    <property type="project" value="UniProtKB-UniRule"/>
</dbReference>
<comment type="caution">
    <text evidence="13">Lacks conserved residue(s) required for the propagation of feature annotation.</text>
</comment>
<feature type="domain" description="Cadherin" evidence="18">
    <location>
        <begin position="274"/>
        <end position="378"/>
    </location>
</feature>
<dbReference type="InterPro" id="IPR002126">
    <property type="entry name" value="Cadherin-like_dom"/>
</dbReference>
<evidence type="ECO:0000256" key="15">
    <source>
        <dbReference type="SAM" id="Phobius"/>
    </source>
</evidence>
<evidence type="ECO:0000256" key="13">
    <source>
        <dbReference type="PROSITE-ProRule" id="PRU00076"/>
    </source>
</evidence>
<dbReference type="Gene3D" id="2.10.25.10">
    <property type="entry name" value="Laminin"/>
    <property type="match status" value="4"/>
</dbReference>
<dbReference type="SUPFAM" id="SSF49313">
    <property type="entry name" value="Cadherin-like"/>
    <property type="match status" value="34"/>
</dbReference>
<dbReference type="GO" id="GO:0060429">
    <property type="term" value="P:epithelium development"/>
    <property type="evidence" value="ECO:0007669"/>
    <property type="project" value="UniProtKB-ARBA"/>
</dbReference>
<dbReference type="FunFam" id="2.60.40.60:FF:000181">
    <property type="entry name" value="Predicted protein"/>
    <property type="match status" value="1"/>
</dbReference>
<dbReference type="InterPro" id="IPR000742">
    <property type="entry name" value="EGF"/>
</dbReference>
<feature type="domain" description="Laminin G" evidence="16">
    <location>
        <begin position="3859"/>
        <end position="4034"/>
    </location>
</feature>
<feature type="domain" description="Cadherin" evidence="18">
    <location>
        <begin position="44"/>
        <end position="160"/>
    </location>
</feature>
<name>A0A210QVZ2_MIZYE</name>
<evidence type="ECO:0000313" key="19">
    <source>
        <dbReference type="EMBL" id="OWF52930.1"/>
    </source>
</evidence>
<feature type="domain" description="Cadherin" evidence="18">
    <location>
        <begin position="1587"/>
        <end position="1691"/>
    </location>
</feature>
<keyword evidence="2 13" id="KW-0245">EGF-like domain</keyword>
<feature type="domain" description="Cadherin" evidence="18">
    <location>
        <begin position="2739"/>
        <end position="2835"/>
    </location>
</feature>
<dbReference type="SUPFAM" id="SSF49899">
    <property type="entry name" value="Concanavalin A-like lectins/glucanases"/>
    <property type="match status" value="1"/>
</dbReference>
<dbReference type="FunFam" id="2.60.40.60:FF:000015">
    <property type="entry name" value="FAT atypical cadherin 1"/>
    <property type="match status" value="3"/>
</dbReference>
<organism evidence="19 20">
    <name type="scientific">Mizuhopecten yessoensis</name>
    <name type="common">Japanese scallop</name>
    <name type="synonym">Patinopecten yessoensis</name>
    <dbReference type="NCBI Taxonomy" id="6573"/>
    <lineage>
        <taxon>Eukaryota</taxon>
        <taxon>Metazoa</taxon>
        <taxon>Spiralia</taxon>
        <taxon>Lophotrochozoa</taxon>
        <taxon>Mollusca</taxon>
        <taxon>Bivalvia</taxon>
        <taxon>Autobranchia</taxon>
        <taxon>Pteriomorphia</taxon>
        <taxon>Pectinida</taxon>
        <taxon>Pectinoidea</taxon>
        <taxon>Pectinidae</taxon>
        <taxon>Mizuhopecten</taxon>
    </lineage>
</organism>
<evidence type="ECO:0000256" key="3">
    <source>
        <dbReference type="ARBA" id="ARBA00022692"/>
    </source>
</evidence>
<protein>
    <submittedName>
        <fullName evidence="19">Protocadherin Fat 1</fullName>
    </submittedName>
</protein>
<feature type="region of interest" description="Disordered" evidence="14">
    <location>
        <begin position="4343"/>
        <end position="4376"/>
    </location>
</feature>
<feature type="domain" description="Cadherin" evidence="18">
    <location>
        <begin position="3581"/>
        <end position="3675"/>
    </location>
</feature>
<feature type="domain" description="Cadherin" evidence="18">
    <location>
        <begin position="2004"/>
        <end position="2102"/>
    </location>
</feature>
<dbReference type="Pfam" id="PF00008">
    <property type="entry name" value="EGF"/>
    <property type="match status" value="2"/>
</dbReference>
<evidence type="ECO:0000259" key="18">
    <source>
        <dbReference type="PROSITE" id="PS50268"/>
    </source>
</evidence>
<feature type="domain" description="Cadherin" evidence="18">
    <location>
        <begin position="1692"/>
        <end position="1789"/>
    </location>
</feature>
<dbReference type="FunFam" id="2.60.40.60:FF:000033">
    <property type="entry name" value="FAT atypical cadherin 1"/>
    <property type="match status" value="2"/>
</dbReference>
<dbReference type="GO" id="GO:0007156">
    <property type="term" value="P:homophilic cell adhesion via plasma membrane adhesion molecules"/>
    <property type="evidence" value="ECO:0007669"/>
    <property type="project" value="InterPro"/>
</dbReference>
<feature type="domain" description="Cadherin" evidence="18">
    <location>
        <begin position="1390"/>
        <end position="1480"/>
    </location>
</feature>
<dbReference type="Proteomes" id="UP000242188">
    <property type="component" value="Unassembled WGS sequence"/>
</dbReference>
<feature type="domain" description="Cadherin" evidence="18">
    <location>
        <begin position="486"/>
        <end position="591"/>
    </location>
</feature>
<dbReference type="PROSITE" id="PS00022">
    <property type="entry name" value="EGF_1"/>
    <property type="match status" value="4"/>
</dbReference>
<dbReference type="FunFam" id="2.60.40.60:FF:000013">
    <property type="entry name" value="Cadherin EGF LAG seven-pass G-type receptor"/>
    <property type="match status" value="1"/>
</dbReference>
<feature type="domain" description="Cadherin" evidence="18">
    <location>
        <begin position="2103"/>
        <end position="2205"/>
    </location>
</feature>
<dbReference type="OrthoDB" id="6252479at2759"/>
<feature type="domain" description="Cadherin" evidence="18">
    <location>
        <begin position="856"/>
        <end position="958"/>
    </location>
</feature>
<dbReference type="InterPro" id="IPR013320">
    <property type="entry name" value="ConA-like_dom_sf"/>
</dbReference>
<dbReference type="PROSITE" id="PS01186">
    <property type="entry name" value="EGF_2"/>
    <property type="match status" value="1"/>
</dbReference>
<feature type="domain" description="Cadherin" evidence="18">
    <location>
        <begin position="1481"/>
        <end position="1586"/>
    </location>
</feature>
<keyword evidence="6 12" id="KW-0106">Calcium</keyword>
<dbReference type="FunFam" id="2.60.40.60:FF:000053">
    <property type="entry name" value="FAT atypical cadherin 3"/>
    <property type="match status" value="1"/>
</dbReference>
<dbReference type="SMART" id="SM00282">
    <property type="entry name" value="LamG"/>
    <property type="match status" value="1"/>
</dbReference>
<dbReference type="FunFam" id="2.60.40.60:FF:000020">
    <property type="entry name" value="Dachsous cadherin-related 1b"/>
    <property type="match status" value="5"/>
</dbReference>
<dbReference type="FunFam" id="2.60.40.60:FF:000064">
    <property type="entry name" value="FAT atypical cadherin 1"/>
    <property type="match status" value="1"/>
</dbReference>
<comment type="subcellular location">
    <subcellularLocation>
        <location evidence="1">Membrane</location>
        <topology evidence="1">Single-pass type I membrane protein</topology>
    </subcellularLocation>
</comment>
<evidence type="ECO:0000256" key="14">
    <source>
        <dbReference type="SAM" id="MobiDB-lite"/>
    </source>
</evidence>
<feature type="region of interest" description="Disordered" evidence="14">
    <location>
        <begin position="4675"/>
        <end position="4696"/>
    </location>
</feature>
<dbReference type="CDD" id="cd00110">
    <property type="entry name" value="LamG"/>
    <property type="match status" value="1"/>
</dbReference>
<feature type="domain" description="EGF-like" evidence="17">
    <location>
        <begin position="4043"/>
        <end position="4080"/>
    </location>
</feature>
<evidence type="ECO:0000256" key="11">
    <source>
        <dbReference type="ARBA" id="ARBA00023180"/>
    </source>
</evidence>
<feature type="compositionally biased region" description="Pro residues" evidence="14">
    <location>
        <begin position="4286"/>
        <end position="4296"/>
    </location>
</feature>
<feature type="domain" description="Cadherin" evidence="18">
    <location>
        <begin position="161"/>
        <end position="266"/>
    </location>
</feature>
<keyword evidence="10 13" id="KW-1015">Disulfide bond</keyword>
<evidence type="ECO:0000313" key="20">
    <source>
        <dbReference type="Proteomes" id="UP000242188"/>
    </source>
</evidence>
<evidence type="ECO:0000256" key="4">
    <source>
        <dbReference type="ARBA" id="ARBA00022729"/>
    </source>
</evidence>
<evidence type="ECO:0000256" key="12">
    <source>
        <dbReference type="PROSITE-ProRule" id="PRU00043"/>
    </source>
</evidence>
<feature type="domain" description="Cadherin" evidence="18">
    <location>
        <begin position="1071"/>
        <end position="1168"/>
    </location>
</feature>